<proteinExistence type="predicted"/>
<comment type="caution">
    <text evidence="2">The sequence shown here is derived from an EMBL/GenBank/DDBJ whole genome shotgun (WGS) entry which is preliminary data.</text>
</comment>
<protein>
    <submittedName>
        <fullName evidence="2">Uncharacterized protein</fullName>
    </submittedName>
</protein>
<keyword evidence="1" id="KW-1133">Transmembrane helix</keyword>
<dbReference type="EMBL" id="RRYP01018801">
    <property type="protein sequence ID" value="TNV73478.1"/>
    <property type="molecule type" value="Genomic_DNA"/>
</dbReference>
<dbReference type="AlphaFoldDB" id="A0A8J8NEC4"/>
<keyword evidence="3" id="KW-1185">Reference proteome</keyword>
<dbReference type="Proteomes" id="UP000785679">
    <property type="component" value="Unassembled WGS sequence"/>
</dbReference>
<reference evidence="2" key="1">
    <citation type="submission" date="2019-06" db="EMBL/GenBank/DDBJ databases">
        <authorList>
            <person name="Zheng W."/>
        </authorList>
    </citation>
    <scope>NUCLEOTIDE SEQUENCE</scope>
    <source>
        <strain evidence="2">QDHG01</strain>
    </source>
</reference>
<keyword evidence="1" id="KW-0812">Transmembrane</keyword>
<keyword evidence="1" id="KW-0472">Membrane</keyword>
<name>A0A8J8NEC4_HALGN</name>
<evidence type="ECO:0000256" key="1">
    <source>
        <dbReference type="SAM" id="Phobius"/>
    </source>
</evidence>
<evidence type="ECO:0000313" key="2">
    <source>
        <dbReference type="EMBL" id="TNV73478.1"/>
    </source>
</evidence>
<evidence type="ECO:0000313" key="3">
    <source>
        <dbReference type="Proteomes" id="UP000785679"/>
    </source>
</evidence>
<sequence length="129" mass="15240">MHYSSQVHETLMQKFFVLSKFIQLVELYFTKCVEILQVFQYSGLYSSCLHYQYYTSQYPLWHYESYRHHDLLHLLIVSISTFISLPILHIQSDQLQGASLLFKLQQIPNSQLCDLHSLSQLQKTSGHLL</sequence>
<organism evidence="2 3">
    <name type="scientific">Halteria grandinella</name>
    <dbReference type="NCBI Taxonomy" id="5974"/>
    <lineage>
        <taxon>Eukaryota</taxon>
        <taxon>Sar</taxon>
        <taxon>Alveolata</taxon>
        <taxon>Ciliophora</taxon>
        <taxon>Intramacronucleata</taxon>
        <taxon>Spirotrichea</taxon>
        <taxon>Stichotrichia</taxon>
        <taxon>Sporadotrichida</taxon>
        <taxon>Halteriidae</taxon>
        <taxon>Halteria</taxon>
    </lineage>
</organism>
<feature type="transmembrane region" description="Helical" evidence="1">
    <location>
        <begin position="71"/>
        <end position="90"/>
    </location>
</feature>
<gene>
    <name evidence="2" type="ORF">FGO68_gene8707</name>
</gene>
<accession>A0A8J8NEC4</accession>